<dbReference type="RefSeq" id="WP_130515879.1">
    <property type="nucleotide sequence ID" value="NZ_SHMA01000001.1"/>
</dbReference>
<evidence type="ECO:0000313" key="3">
    <source>
        <dbReference type="EMBL" id="TAA33403.1"/>
    </source>
</evidence>
<gene>
    <name evidence="3" type="ORF">EA661_03885</name>
</gene>
<dbReference type="Proteomes" id="UP000291286">
    <property type="component" value="Unassembled WGS sequence"/>
</dbReference>
<reference evidence="3 4" key="1">
    <citation type="submission" date="2019-02" db="EMBL/GenBank/DDBJ databases">
        <title>WGS of Pseudoxanthomonas species novum from clinical isolates.</title>
        <authorList>
            <person name="Bernier A.-M."/>
            <person name="Bernard K."/>
            <person name="Vachon A."/>
        </authorList>
    </citation>
    <scope>NUCLEOTIDE SEQUENCE [LARGE SCALE GENOMIC DNA]</scope>
    <source>
        <strain evidence="3 4">NML171202</strain>
    </source>
</reference>
<evidence type="ECO:0000313" key="4">
    <source>
        <dbReference type="Proteomes" id="UP000291286"/>
    </source>
</evidence>
<organism evidence="3 4">
    <name type="scientific">Pseudoxanthomonas winnipegensis</name>
    <dbReference type="NCBI Taxonomy" id="2480810"/>
    <lineage>
        <taxon>Bacteria</taxon>
        <taxon>Pseudomonadati</taxon>
        <taxon>Pseudomonadota</taxon>
        <taxon>Gammaproteobacteria</taxon>
        <taxon>Lysobacterales</taxon>
        <taxon>Lysobacteraceae</taxon>
        <taxon>Pseudoxanthomonas</taxon>
    </lineage>
</organism>
<feature type="compositionally biased region" description="Gly residues" evidence="2">
    <location>
        <begin position="282"/>
        <end position="291"/>
    </location>
</feature>
<proteinExistence type="predicted"/>
<protein>
    <submittedName>
        <fullName evidence="3">DUF1631 domain-containing protein</fullName>
    </submittedName>
</protein>
<dbReference type="InterPro" id="IPR012434">
    <property type="entry name" value="DUF1631"/>
</dbReference>
<evidence type="ECO:0000256" key="1">
    <source>
        <dbReference type="SAM" id="Coils"/>
    </source>
</evidence>
<sequence>MSSYADFQHGLGRSPRLLEQARRTVLPALTSAFGEALGRFDDALFDRAERAGPAQMAFLDGMRELRRQREPSVARFRDHLEKAWRALEDGKPLSVDTALTDANVTGLSLLSETELESRLAARNLASVVGRDCRQVLQRLDRRLAMIAGIEELDAEHNPIGAEHVGVALHEAFAPCDFALEVRLTVLKLGERELVPQLGRIYDTLDLLLAQAGVMPEQPTAARRPVPRPAAPPPAAIPGLESVEVRQAASEGQSAVNDDDALPAWMARFTERLSSPAQRWPGEGQGGDGYGAWSGAEAPLAPGAQGVLLEALHHLLQESRSHRVGDVAAAGPGDGRGQGVEGMDSRSLSKREMLSVLSMLQTTPSDTLQEVATGSSSESLAQRLKSEVIQNASRLGMEPGATRLSPVDEDAIDLVGMLFDVMLDERDLETHSRELMGKLVVPFVKVALLDRRMFVQKTHPARRLLNVLAEACEGNTGESQADRTLLAKVEEVVDRLVAEFNENLAIFQMLEEEFRDFLGQHKRRIEIAERRATELQRGQERLEAARARAAIELAKRLESRRVPQTIEDFLRQPWAHHLTMALLREGEDSQMAASALALADGVLHELAEAQAQVVGKPWLSEWRHGLIKVFSSVGMGGEAAGAAIDALHDTLQAVSVSRPDLERALPDLPPVAEPAAQAAAAAAQSPNLALVGGTDALEFDSADAEHFRGLPIGTWLDFIDKDNKVQAGKLSWVSPISARLLFVNRRGVRFCVASPEELAVMVRLGRLRRHRHEDAFDSAMQGVIDRLDGVLRQPGPG</sequence>
<feature type="region of interest" description="Disordered" evidence="2">
    <location>
        <begin position="326"/>
        <end position="345"/>
    </location>
</feature>
<evidence type="ECO:0000256" key="2">
    <source>
        <dbReference type="SAM" id="MobiDB-lite"/>
    </source>
</evidence>
<dbReference type="Pfam" id="PF07793">
    <property type="entry name" value="DUF1631"/>
    <property type="match status" value="1"/>
</dbReference>
<feature type="region of interest" description="Disordered" evidence="2">
    <location>
        <begin position="274"/>
        <end position="296"/>
    </location>
</feature>
<name>A0A4Q8LQ43_9GAMM</name>
<dbReference type="EMBL" id="SHMB01000001">
    <property type="protein sequence ID" value="TAA33403.1"/>
    <property type="molecule type" value="Genomic_DNA"/>
</dbReference>
<accession>A0A4Q8LQ43</accession>
<feature type="coiled-coil region" evidence="1">
    <location>
        <begin position="517"/>
        <end position="544"/>
    </location>
</feature>
<keyword evidence="1" id="KW-0175">Coiled coil</keyword>
<comment type="caution">
    <text evidence="3">The sequence shown here is derived from an EMBL/GenBank/DDBJ whole genome shotgun (WGS) entry which is preliminary data.</text>
</comment>
<dbReference type="AlphaFoldDB" id="A0A4Q8LQ43"/>